<reference evidence="5 6" key="1">
    <citation type="journal article" date="2017" name="Genome Biol. Evol.">
        <title>Phytophthora megakarya and P. palmivora, closely related causal agents of cacao black pod rot, underwent increases in genome sizes and gene numbers by different mechanisms.</title>
        <authorList>
            <person name="Ali S.S."/>
            <person name="Shao J."/>
            <person name="Lary D.J."/>
            <person name="Kronmiller B."/>
            <person name="Shen D."/>
            <person name="Strem M.D."/>
            <person name="Amoako-Attah I."/>
            <person name="Akrofi A.Y."/>
            <person name="Begoude B.A."/>
            <person name="Ten Hoopen G.M."/>
            <person name="Coulibaly K."/>
            <person name="Kebe B.I."/>
            <person name="Melnick R.L."/>
            <person name="Guiltinan M.J."/>
            <person name="Tyler B.M."/>
            <person name="Meinhardt L.W."/>
            <person name="Bailey B.A."/>
        </authorList>
    </citation>
    <scope>NUCLEOTIDE SEQUENCE [LARGE SCALE GENOMIC DNA]</scope>
    <source>
        <strain evidence="6">sbr112.9</strain>
    </source>
</reference>
<feature type="repeat" description="HEAT" evidence="2">
    <location>
        <begin position="1369"/>
        <end position="1407"/>
    </location>
</feature>
<evidence type="ECO:0000313" key="5">
    <source>
        <dbReference type="EMBL" id="POM68471.1"/>
    </source>
</evidence>
<feature type="region of interest" description="Disordered" evidence="3">
    <location>
        <begin position="476"/>
        <end position="505"/>
    </location>
</feature>
<evidence type="ECO:0000313" key="6">
    <source>
        <dbReference type="Proteomes" id="UP000237271"/>
    </source>
</evidence>
<dbReference type="Pfam" id="PF24987">
    <property type="entry name" value="HEAT_EF3_N"/>
    <property type="match status" value="1"/>
</dbReference>
<comment type="caution">
    <text evidence="5">The sequence shown here is derived from an EMBL/GenBank/DDBJ whole genome shotgun (WGS) entry which is preliminary data.</text>
</comment>
<dbReference type="Proteomes" id="UP000237271">
    <property type="component" value="Unassembled WGS sequence"/>
</dbReference>
<feature type="repeat" description="HEAT" evidence="2">
    <location>
        <begin position="1170"/>
        <end position="1206"/>
    </location>
</feature>
<dbReference type="Gene3D" id="1.25.10.10">
    <property type="entry name" value="Leucine-rich Repeat Variant"/>
    <property type="match status" value="3"/>
</dbReference>
<dbReference type="PROSITE" id="PS50077">
    <property type="entry name" value="HEAT_REPEAT"/>
    <property type="match status" value="3"/>
</dbReference>
<dbReference type="GO" id="GO:0006417">
    <property type="term" value="P:regulation of translation"/>
    <property type="evidence" value="ECO:0007669"/>
    <property type="project" value="TreeGrafter"/>
</dbReference>
<organism evidence="5 6">
    <name type="scientific">Phytophthora palmivora</name>
    <dbReference type="NCBI Taxonomy" id="4796"/>
    <lineage>
        <taxon>Eukaryota</taxon>
        <taxon>Sar</taxon>
        <taxon>Stramenopiles</taxon>
        <taxon>Oomycota</taxon>
        <taxon>Peronosporomycetes</taxon>
        <taxon>Peronosporales</taxon>
        <taxon>Peronosporaceae</taxon>
        <taxon>Phytophthora</taxon>
    </lineage>
</organism>
<protein>
    <submittedName>
        <fullName evidence="5">Translational activator GCN1</fullName>
    </submittedName>
</protein>
<dbReference type="PANTHER" id="PTHR23346">
    <property type="entry name" value="TRANSLATIONAL ACTIVATOR GCN1-RELATED"/>
    <property type="match status" value="1"/>
</dbReference>
<dbReference type="InterPro" id="IPR011989">
    <property type="entry name" value="ARM-like"/>
</dbReference>
<dbReference type="Pfam" id="PF24984">
    <property type="entry name" value="HEAT_EF3_GNC1"/>
    <property type="match status" value="1"/>
</dbReference>
<sequence length="1684" mass="182230">MQQFVTMMSALLDGKHGILAQFYQREVASAVLNDAADAATAQLDASEVQEIAPIAVASLLKAVGKEAHEQTRHLGLLALGKWLALAGTDELDATTVTGLKTGFKNKPEPVVAGYLRALAVLSRSRATAVVPFADEIVAVIKDSNKKPNVVHLDGVLAIALAGAIASARSEMDARMAQEGIADLLLSSSSFVGHSVRTVLSTVSSTPRQGALQESPEISALAALSPALVWVLASHQSDASEAYSLLVELLCSSSLTVRKGVECAVETMYLSSLEHCCGLVAAFEKKINALSSEEESSIPPAGVLRRALRVLVPAAISEADETKTQVFASVLFLAHHPFLVSGKKTEAFSCEWLSVRRRFLPPSAALAKDGDNDEESPSDADLVDNFIEEHEEVKTAIVELLASASTGKLYSSSPLLRLAAQRTLATLLDFAGNGEGEDLALHDVIEELLAKRLDEEEIGALTEEDIAVCQTHFDELYEPKKEGDEEETSTRSKRGGRRGNEDEQWEQELREELERKKRAEEGAQKKVYTAEQKALLEQQQDVRRKVQETHRVVCTVLEAVNMLAVTRPDELHPALPYLLRSMRVLFTCPLFESEASSALLALAKAINPELLRTNYQDVASALRVALELNQFTSDKTKAAHIAEMESLFLRLLAEFMEYVFGFQFETETDFDADAPCNLIPPPTMHLLFPVLRDLLRFAPDLRRWALPLFAVHARMIPDEEEEEVGDVAAQRLLRRDMLQLTLLLLSQQATNSALPITNPDLSPGKLLTSLCLGPELTATEWAPLLGDDGLLSEEASARGEVLTALLNVVQSDEGGEEFRSAKPSSLLISRLHCCCFDADEKNRALAKQVWDATGATVTTLFAGPLLVLLNHTHASVRESASLALADGMRQFPKSVTPLLNNLKTQFLSSQPKLEKAAEVAGPDAMSSANTMVLLTFVMEHGLGDPNSKVRAQMRKTGVQAVASLGGGANTAPLLEMFERFLETTAPPTATTVKRSTGKKPKVGTHLAAQEEDMLEQSKQALSIYDHQREGVVVCLGSLAKHMAPTDPKVSSIVDSLIEALDIPSESVQRSVATCLSPLMGAVKDRSTSILDNLLKRVTEGETFGERMGAAYGVSAVVKGLGISALKLHNIIPRLEEAMKTGGANARQGAMLVFECLSQRLGLLFEPYIIVILPVMLKCSADASPQVREAASHTAKGIMANLSAHGVKLVLPSLLGALEESAWRTKQSGIQILGSMAYCAPRQLGSCLPQVVPKLMAALTDSHPKVRDAGKSALRDVGSVVRNPEIATISKVLLDALEDPNRHTAEALQQLQSTSFQHSIDAPSLALVMPIISRGLKDRTGDSKKKAALIVGSMCSMINDAKDLVPYIETVLPSLKTQLMDPIPEVRAVAAKALGKLVKGLGERHFADMLTWLLEAMKDDEVGPVERSGAAQGLCEVVVALGIERVERVMRDDILPLARHPKYSVREGVLWVMAFLPPALGKQFSMFLREALPIVVAGLSDEAESVRDVAMHSGHVVVNAHALSHTRDLLPSLEAGLFDDSWRIRQSSVMLLGDLMYRISGTRAVAVVSEESDDDDETSGSAAGDRAIIKLLGIQRRNAILASLYMIRSDTSAVVRQSALQVWKSVVANTPKTLRQILEALMNAIVSALSGDNMEKQTMAGRTLGEIVRKLGEHVLPEVVPILQAN</sequence>
<proteinExistence type="predicted"/>
<dbReference type="InterPro" id="IPR021133">
    <property type="entry name" value="HEAT_type_2"/>
</dbReference>
<keyword evidence="6" id="KW-1185">Reference proteome</keyword>
<dbReference type="SMART" id="SM01349">
    <property type="entry name" value="TOG"/>
    <property type="match status" value="1"/>
</dbReference>
<evidence type="ECO:0000256" key="2">
    <source>
        <dbReference type="PROSITE-ProRule" id="PRU00103"/>
    </source>
</evidence>
<keyword evidence="1" id="KW-0677">Repeat</keyword>
<name>A0A2P4XSE2_9STRA</name>
<evidence type="ECO:0000259" key="4">
    <source>
        <dbReference type="SMART" id="SM01349"/>
    </source>
</evidence>
<accession>A0A2P4XSE2</accession>
<evidence type="ECO:0000256" key="3">
    <source>
        <dbReference type="SAM" id="MobiDB-lite"/>
    </source>
</evidence>
<gene>
    <name evidence="5" type="ORF">PHPALM_15366</name>
</gene>
<dbReference type="SUPFAM" id="SSF48371">
    <property type="entry name" value="ARM repeat"/>
    <property type="match status" value="3"/>
</dbReference>
<dbReference type="GO" id="GO:0034198">
    <property type="term" value="P:cellular response to amino acid starvation"/>
    <property type="evidence" value="ECO:0007669"/>
    <property type="project" value="TreeGrafter"/>
</dbReference>
<dbReference type="PANTHER" id="PTHR23346:SF7">
    <property type="entry name" value="STALLED RIBOSOME SENSOR GCN1"/>
    <property type="match status" value="1"/>
</dbReference>
<dbReference type="InterPro" id="IPR016024">
    <property type="entry name" value="ARM-type_fold"/>
</dbReference>
<dbReference type="InterPro" id="IPR034085">
    <property type="entry name" value="TOG"/>
</dbReference>
<feature type="domain" description="TOG" evidence="4">
    <location>
        <begin position="1076"/>
        <end position="1308"/>
    </location>
</feature>
<dbReference type="GO" id="GO:0005829">
    <property type="term" value="C:cytosol"/>
    <property type="evidence" value="ECO:0007669"/>
    <property type="project" value="TreeGrafter"/>
</dbReference>
<dbReference type="OrthoDB" id="5148094at2759"/>
<dbReference type="GO" id="GO:0019887">
    <property type="term" value="F:protein kinase regulator activity"/>
    <property type="evidence" value="ECO:0007669"/>
    <property type="project" value="TreeGrafter"/>
</dbReference>
<dbReference type="EMBL" id="NCKW01008192">
    <property type="protein sequence ID" value="POM68471.1"/>
    <property type="molecule type" value="Genomic_DNA"/>
</dbReference>
<feature type="repeat" description="HEAT" evidence="2">
    <location>
        <begin position="1249"/>
        <end position="1286"/>
    </location>
</feature>
<evidence type="ECO:0000256" key="1">
    <source>
        <dbReference type="ARBA" id="ARBA00022737"/>
    </source>
</evidence>